<gene>
    <name evidence="2" type="ORF">EMH_0084940</name>
</gene>
<evidence type="ECO:0000313" key="2">
    <source>
        <dbReference type="EMBL" id="CDJ33731.1"/>
    </source>
</evidence>
<keyword evidence="2" id="KW-0808">Transferase</keyword>
<reference evidence="2" key="2">
    <citation type="submission" date="2013-10" db="EMBL/GenBank/DDBJ databases">
        <authorList>
            <person name="Aslett M."/>
        </authorList>
    </citation>
    <scope>NUCLEOTIDE SEQUENCE [LARGE SCALE GENOMIC DNA]</scope>
    <source>
        <strain evidence="2">Houghton</strain>
    </source>
</reference>
<dbReference type="RefSeq" id="XP_013356294.1">
    <property type="nucleotide sequence ID" value="XM_013500840.1"/>
</dbReference>
<evidence type="ECO:0000259" key="1">
    <source>
        <dbReference type="PROSITE" id="PS51190"/>
    </source>
</evidence>
<dbReference type="Proteomes" id="UP000030744">
    <property type="component" value="Unassembled WGS sequence"/>
</dbReference>
<dbReference type="GO" id="GO:0004674">
    <property type="term" value="F:protein serine/threonine kinase activity"/>
    <property type="evidence" value="ECO:0007669"/>
    <property type="project" value="InterPro"/>
</dbReference>
<protein>
    <submittedName>
        <fullName evidence="2">Phosphatidylinositol 3-and 4-kinase domain-containing protein, putative</fullName>
    </submittedName>
</protein>
<keyword evidence="3" id="KW-1185">Reference proteome</keyword>
<sequence length="87" mass="9809">MLLQQQQQGVMQQQQQQRIRGDVQGVSTLEGNKMAMKAILKVQSKLQGFDREGEAPLSVPAYVERLLNTAQNPHNLSRLFAGWMPFA</sequence>
<dbReference type="EMBL" id="HG685594">
    <property type="protein sequence ID" value="CDJ33731.1"/>
    <property type="molecule type" value="Genomic_DNA"/>
</dbReference>
<dbReference type="PROSITE" id="PS51190">
    <property type="entry name" value="FATC"/>
    <property type="match status" value="1"/>
</dbReference>
<organism evidence="2 3">
    <name type="scientific">Eimeria mitis</name>
    <dbReference type="NCBI Taxonomy" id="44415"/>
    <lineage>
        <taxon>Eukaryota</taxon>
        <taxon>Sar</taxon>
        <taxon>Alveolata</taxon>
        <taxon>Apicomplexa</taxon>
        <taxon>Conoidasida</taxon>
        <taxon>Coccidia</taxon>
        <taxon>Eucoccidiorida</taxon>
        <taxon>Eimeriorina</taxon>
        <taxon>Eimeriidae</taxon>
        <taxon>Eimeria</taxon>
    </lineage>
</organism>
<proteinExistence type="predicted"/>
<accession>U6KA84</accession>
<dbReference type="AlphaFoldDB" id="U6KA84"/>
<dbReference type="InterPro" id="IPR003152">
    <property type="entry name" value="FATC_dom"/>
</dbReference>
<dbReference type="PANTHER" id="PTHR37079:SF4">
    <property type="entry name" value="SERINE_THREONINE-PROTEIN KINASE ATM"/>
    <property type="match status" value="1"/>
</dbReference>
<evidence type="ECO:0000313" key="3">
    <source>
        <dbReference type="Proteomes" id="UP000030744"/>
    </source>
</evidence>
<dbReference type="Pfam" id="PF02260">
    <property type="entry name" value="FATC"/>
    <property type="match status" value="1"/>
</dbReference>
<dbReference type="PANTHER" id="PTHR37079">
    <property type="entry name" value="SERINE/THREONINE-PROTEIN KINASE ATM"/>
    <property type="match status" value="1"/>
</dbReference>
<dbReference type="OrthoDB" id="381190at2759"/>
<keyword evidence="2" id="KW-0418">Kinase</keyword>
<dbReference type="GeneID" id="25382856"/>
<dbReference type="InterPro" id="IPR038980">
    <property type="entry name" value="ATM_plant"/>
</dbReference>
<feature type="domain" description="FATC" evidence="1">
    <location>
        <begin position="55"/>
        <end position="87"/>
    </location>
</feature>
<dbReference type="GO" id="GO:0006974">
    <property type="term" value="P:DNA damage response"/>
    <property type="evidence" value="ECO:0007669"/>
    <property type="project" value="InterPro"/>
</dbReference>
<name>U6KA84_9EIME</name>
<dbReference type="SMART" id="SM01343">
    <property type="entry name" value="FATC"/>
    <property type="match status" value="1"/>
</dbReference>
<reference evidence="2" key="1">
    <citation type="submission" date="2013-10" db="EMBL/GenBank/DDBJ databases">
        <title>Genomic analysis of the causative agents of coccidiosis in chickens.</title>
        <authorList>
            <person name="Reid A.J."/>
            <person name="Blake D."/>
            <person name="Billington K."/>
            <person name="Browne H."/>
            <person name="Dunn M."/>
            <person name="Hung S."/>
            <person name="Kawahara F."/>
            <person name="Miranda-Saavedra D."/>
            <person name="Mourier T."/>
            <person name="Nagra H."/>
            <person name="Otto T.D."/>
            <person name="Rawlings N."/>
            <person name="Sanchez A."/>
            <person name="Sanders M."/>
            <person name="Subramaniam C."/>
            <person name="Tay Y."/>
            <person name="Dear P."/>
            <person name="Doerig C."/>
            <person name="Gruber A."/>
            <person name="Parkinson J."/>
            <person name="Shirley M."/>
            <person name="Wan K.L."/>
            <person name="Berriman M."/>
            <person name="Tomley F."/>
            <person name="Pain A."/>
        </authorList>
    </citation>
    <scope>NUCLEOTIDE SEQUENCE [LARGE SCALE GENOMIC DNA]</scope>
    <source>
        <strain evidence="2">Houghton</strain>
    </source>
</reference>
<dbReference type="VEuPathDB" id="ToxoDB:EMH_0084940"/>